<dbReference type="Pfam" id="PF08240">
    <property type="entry name" value="ADH_N"/>
    <property type="match status" value="1"/>
</dbReference>
<dbReference type="GO" id="GO:0016491">
    <property type="term" value="F:oxidoreductase activity"/>
    <property type="evidence" value="ECO:0007669"/>
    <property type="project" value="UniProtKB-KW"/>
</dbReference>
<dbReference type="SUPFAM" id="SSF51735">
    <property type="entry name" value="NAD(P)-binding Rossmann-fold domains"/>
    <property type="match status" value="1"/>
</dbReference>
<dbReference type="InterPro" id="IPR036291">
    <property type="entry name" value="NAD(P)-bd_dom_sf"/>
</dbReference>
<reference evidence="4" key="1">
    <citation type="submission" date="2018-10" db="EMBL/GenBank/DDBJ databases">
        <title>Schaedlerella arabinophila gen. nov. sp. nov., isolated from the mouse intestinal tract and comparative analysis with the genome of the closely related altered Schaedler flora strain ASF502.</title>
        <authorList>
            <person name="Miyake S."/>
            <person name="Soh M."/>
            <person name="Seedorf H."/>
        </authorList>
    </citation>
    <scope>NUCLEOTIDE SEQUENCE [LARGE SCALE GENOMIC DNA]</scope>
    <source>
        <strain evidence="4">DSM 106076</strain>
    </source>
</reference>
<protein>
    <submittedName>
        <fullName evidence="4">Zn-dependent alcohol dehydrogenase</fullName>
    </submittedName>
</protein>
<dbReference type="SUPFAM" id="SSF50129">
    <property type="entry name" value="GroES-like"/>
    <property type="match status" value="1"/>
</dbReference>
<evidence type="ECO:0000313" key="4">
    <source>
        <dbReference type="EMBL" id="RRK30853.1"/>
    </source>
</evidence>
<keyword evidence="1" id="KW-0560">Oxidoreductase</keyword>
<dbReference type="RefSeq" id="WP_125126631.1">
    <property type="nucleotide sequence ID" value="NZ_RHJS01000002.1"/>
</dbReference>
<evidence type="ECO:0000259" key="2">
    <source>
        <dbReference type="Pfam" id="PF00107"/>
    </source>
</evidence>
<comment type="caution">
    <text evidence="4">The sequence shown here is derived from an EMBL/GenBank/DDBJ whole genome shotgun (WGS) entry which is preliminary data.</text>
</comment>
<dbReference type="PANTHER" id="PTHR43401:SF2">
    <property type="entry name" value="L-THREONINE 3-DEHYDROGENASE"/>
    <property type="match status" value="1"/>
</dbReference>
<feature type="domain" description="Alcohol dehydrogenase-like N-terminal" evidence="3">
    <location>
        <begin position="27"/>
        <end position="127"/>
    </location>
</feature>
<evidence type="ECO:0000256" key="1">
    <source>
        <dbReference type="ARBA" id="ARBA00023002"/>
    </source>
</evidence>
<feature type="domain" description="Alcohol dehydrogenase-like C-terminal" evidence="2">
    <location>
        <begin position="186"/>
        <end position="307"/>
    </location>
</feature>
<dbReference type="Gene3D" id="3.90.180.10">
    <property type="entry name" value="Medium-chain alcohol dehydrogenases, catalytic domain"/>
    <property type="match status" value="1"/>
</dbReference>
<keyword evidence="5" id="KW-1185">Reference proteome</keyword>
<dbReference type="InterPro" id="IPR050129">
    <property type="entry name" value="Zn_alcohol_dh"/>
</dbReference>
<sequence>MLAYCYRDGKKPVLEEKKIPDLGEDYRAIVRVHACSICGTDIRTYRFGNSKIKEGTILGHEVVGRIEKISEEWKEAFPVGSHIAMAPAIGCGKCHSCRGGHTNMCSGLKTIGFEYDGGFAEYMGIPGEAFERGNVYRLPESEDDTIYTLSEPLACVINAQSYLNIQEGEDVLIIGSGIIGSMHAGLSLYKKAGLVMVADVAEGRVEEVKQKLPEVIGICSGTENLKNRVMELTGGKGADVVIVACSVGKAQEEGMYLLARRGRISLFGGLPGETKGFIDSNLIHYKELSVYGVHASTPKQNKKAMEYIRDGIVDAENFISAKYPLKEIEQAFADAEKGQMMKVVITMSQEGEV</sequence>
<dbReference type="EMBL" id="RHJS01000002">
    <property type="protein sequence ID" value="RRK30853.1"/>
    <property type="molecule type" value="Genomic_DNA"/>
</dbReference>
<proteinExistence type="predicted"/>
<evidence type="ECO:0000259" key="3">
    <source>
        <dbReference type="Pfam" id="PF08240"/>
    </source>
</evidence>
<name>A0A3R8LWH1_9FIRM</name>
<organism evidence="4 5">
    <name type="scientific">Schaedlerella arabinosiphila</name>
    <dbReference type="NCBI Taxonomy" id="2044587"/>
    <lineage>
        <taxon>Bacteria</taxon>
        <taxon>Bacillati</taxon>
        <taxon>Bacillota</taxon>
        <taxon>Clostridia</taxon>
        <taxon>Lachnospirales</taxon>
        <taxon>Lachnospiraceae</taxon>
        <taxon>Schaedlerella</taxon>
    </lineage>
</organism>
<accession>A0A3R8LWH1</accession>
<dbReference type="PANTHER" id="PTHR43401">
    <property type="entry name" value="L-THREONINE 3-DEHYDROGENASE"/>
    <property type="match status" value="1"/>
</dbReference>
<dbReference type="InterPro" id="IPR011032">
    <property type="entry name" value="GroES-like_sf"/>
</dbReference>
<dbReference type="InterPro" id="IPR013154">
    <property type="entry name" value="ADH-like_N"/>
</dbReference>
<gene>
    <name evidence="4" type="ORF">EBB54_05290</name>
</gene>
<dbReference type="InterPro" id="IPR013149">
    <property type="entry name" value="ADH-like_C"/>
</dbReference>
<dbReference type="Pfam" id="PF00107">
    <property type="entry name" value="ADH_zinc_N"/>
    <property type="match status" value="1"/>
</dbReference>
<dbReference type="Gene3D" id="3.40.50.720">
    <property type="entry name" value="NAD(P)-binding Rossmann-like Domain"/>
    <property type="match status" value="1"/>
</dbReference>
<evidence type="ECO:0000313" key="5">
    <source>
        <dbReference type="Proteomes" id="UP000274920"/>
    </source>
</evidence>
<dbReference type="Proteomes" id="UP000274920">
    <property type="component" value="Unassembled WGS sequence"/>
</dbReference>
<dbReference type="AlphaFoldDB" id="A0A3R8LWH1"/>